<name>A0A1X2LVW0_9MYCO</name>
<dbReference type="InterPro" id="IPR018561">
    <property type="entry name" value="AosR"/>
</dbReference>
<feature type="region of interest" description="Disordered" evidence="1">
    <location>
        <begin position="62"/>
        <end position="91"/>
    </location>
</feature>
<evidence type="ECO:0000313" key="2">
    <source>
        <dbReference type="EMBL" id="OSC41110.1"/>
    </source>
</evidence>
<dbReference type="AlphaFoldDB" id="A0A1X2LVW0"/>
<organism evidence="2 3">
    <name type="scientific">Mycobacterium decipiens</name>
    <dbReference type="NCBI Taxonomy" id="1430326"/>
    <lineage>
        <taxon>Bacteria</taxon>
        <taxon>Bacillati</taxon>
        <taxon>Actinomycetota</taxon>
        <taxon>Actinomycetes</taxon>
        <taxon>Mycobacteriales</taxon>
        <taxon>Mycobacteriaceae</taxon>
        <taxon>Mycobacterium</taxon>
    </lineage>
</organism>
<dbReference type="EMBL" id="NCXP01000009">
    <property type="protein sequence ID" value="OSC41110.1"/>
    <property type="molecule type" value="Genomic_DNA"/>
</dbReference>
<sequence>MPPVCGRRCSRTGEIRGYPGSIVRRWKRVETRHGPRFRSSLAPHEAALLKNLAGAMIGLLDNRESSSPSDELEEITGIKTGHTERPGDPTLRRLLPDFHKPDDLDDDAPVDDSESLNAALRSLHEPEIIDAKRVAAQQLLDTVPDNGGRLELTESDANAWIAAVNDLRLTLGVMLEIGPRGPERLPADHPLAPHFDVYQWLTVLQEYLVLVLMGKPAG</sequence>
<evidence type="ECO:0000256" key="1">
    <source>
        <dbReference type="SAM" id="MobiDB-lite"/>
    </source>
</evidence>
<keyword evidence="3" id="KW-1185">Reference proteome</keyword>
<protein>
    <submittedName>
        <fullName evidence="2">Uncharacterized protein</fullName>
    </submittedName>
</protein>
<accession>A0A1X2LVW0</accession>
<proteinExistence type="predicted"/>
<comment type="caution">
    <text evidence="2">The sequence shown here is derived from an EMBL/GenBank/DDBJ whole genome shotgun (WGS) entry which is preliminary data.</text>
</comment>
<reference evidence="2 3" key="1">
    <citation type="submission" date="2017-04" db="EMBL/GenBank/DDBJ databases">
        <title>The new phylogeny of genus Mycobacterium.</title>
        <authorList>
            <person name="Tortoli E."/>
            <person name="Trovato A."/>
            <person name="Cirillo D.M."/>
        </authorList>
    </citation>
    <scope>NUCLEOTIDE SEQUENCE [LARGE SCALE GENOMIC DNA]</scope>
    <source>
        <strain evidence="2 3">TBL 1200985</strain>
    </source>
</reference>
<dbReference type="Pfam" id="PF09438">
    <property type="entry name" value="DUF2017"/>
    <property type="match status" value="1"/>
</dbReference>
<dbReference type="STRING" id="1430326.B8W66_10230"/>
<feature type="compositionally biased region" description="Basic and acidic residues" evidence="1">
    <location>
        <begin position="81"/>
        <end position="91"/>
    </location>
</feature>
<dbReference type="OrthoDB" id="3268479at2"/>
<evidence type="ECO:0000313" key="3">
    <source>
        <dbReference type="Proteomes" id="UP000193247"/>
    </source>
</evidence>
<dbReference type="Proteomes" id="UP000193247">
    <property type="component" value="Unassembled WGS sequence"/>
</dbReference>
<gene>
    <name evidence="2" type="ORF">B8W66_10230</name>
</gene>